<sequence length="183" mass="21023">MVEIIGHGDIASALFKAAESSVGLKEGRVYIAAGVSNPNPLPESEYQREKELLIQLAQRKDLQDLQVVYFSTLRIDAQVRYSQHKMEMEGLVKSLFPHYTIARLGIITWGDNPHTTIGFLRERVIRREPFKVREVTRDVVELDGFIQQVNRIPRSNCVVEIHGQVMTEREIFRKYVSADYPLP</sequence>
<evidence type="ECO:0008006" key="3">
    <source>
        <dbReference type="Google" id="ProtNLM"/>
    </source>
</evidence>
<accession>A0A1F7WQQ6</accession>
<dbReference type="Gene3D" id="3.40.50.720">
    <property type="entry name" value="NAD(P)-binding Rossmann-like Domain"/>
    <property type="match status" value="1"/>
</dbReference>
<evidence type="ECO:0000313" key="1">
    <source>
        <dbReference type="EMBL" id="OGM04425.1"/>
    </source>
</evidence>
<reference evidence="1 2" key="1">
    <citation type="journal article" date="2016" name="Nat. Commun.">
        <title>Thousands of microbial genomes shed light on interconnected biogeochemical processes in an aquifer system.</title>
        <authorList>
            <person name="Anantharaman K."/>
            <person name="Brown C.T."/>
            <person name="Hug L.A."/>
            <person name="Sharon I."/>
            <person name="Castelle C.J."/>
            <person name="Probst A.J."/>
            <person name="Thomas B.C."/>
            <person name="Singh A."/>
            <person name="Wilkins M.J."/>
            <person name="Karaoz U."/>
            <person name="Brodie E.L."/>
            <person name="Williams K.H."/>
            <person name="Hubbard S.S."/>
            <person name="Banfield J.F."/>
        </authorList>
    </citation>
    <scope>NUCLEOTIDE SEQUENCE [LARGE SCALE GENOMIC DNA]</scope>
</reference>
<gene>
    <name evidence="1" type="ORF">A2112_01075</name>
</gene>
<dbReference type="EMBL" id="MGFK01000013">
    <property type="protein sequence ID" value="OGM04425.1"/>
    <property type="molecule type" value="Genomic_DNA"/>
</dbReference>
<organism evidence="1 2">
    <name type="scientific">Candidatus Woesebacteria bacterium GWA1_42_12</name>
    <dbReference type="NCBI Taxonomy" id="1802472"/>
    <lineage>
        <taxon>Bacteria</taxon>
        <taxon>Candidatus Woeseibacteriota</taxon>
    </lineage>
</organism>
<dbReference type="AlphaFoldDB" id="A0A1F7WQQ6"/>
<proteinExistence type="predicted"/>
<name>A0A1F7WQQ6_9BACT</name>
<evidence type="ECO:0000313" key="2">
    <source>
        <dbReference type="Proteomes" id="UP000177091"/>
    </source>
</evidence>
<dbReference type="Proteomes" id="UP000177091">
    <property type="component" value="Unassembled WGS sequence"/>
</dbReference>
<protein>
    <recommendedName>
        <fullName evidence="3">NAD(P)-binding domain-containing protein</fullName>
    </recommendedName>
</protein>
<comment type="caution">
    <text evidence="1">The sequence shown here is derived from an EMBL/GenBank/DDBJ whole genome shotgun (WGS) entry which is preliminary data.</text>
</comment>